<evidence type="ECO:0000313" key="2">
    <source>
        <dbReference type="EMBL" id="KAG1531280.1"/>
    </source>
</evidence>
<organism evidence="2 3">
    <name type="scientific">Rhizopus delemar</name>
    <dbReference type="NCBI Taxonomy" id="936053"/>
    <lineage>
        <taxon>Eukaryota</taxon>
        <taxon>Fungi</taxon>
        <taxon>Fungi incertae sedis</taxon>
        <taxon>Mucoromycota</taxon>
        <taxon>Mucoromycotina</taxon>
        <taxon>Mucoromycetes</taxon>
        <taxon>Mucorales</taxon>
        <taxon>Mucorineae</taxon>
        <taxon>Rhizopodaceae</taxon>
        <taxon>Rhizopus</taxon>
    </lineage>
</organism>
<gene>
    <name evidence="2" type="ORF">G6F50_016787</name>
</gene>
<keyword evidence="3" id="KW-1185">Reference proteome</keyword>
<dbReference type="Proteomes" id="UP000740926">
    <property type="component" value="Unassembled WGS sequence"/>
</dbReference>
<evidence type="ECO:0000256" key="1">
    <source>
        <dbReference type="SAM" id="MobiDB-lite"/>
    </source>
</evidence>
<comment type="caution">
    <text evidence="2">The sequence shown here is derived from an EMBL/GenBank/DDBJ whole genome shotgun (WGS) entry which is preliminary data.</text>
</comment>
<evidence type="ECO:0000313" key="3">
    <source>
        <dbReference type="Proteomes" id="UP000740926"/>
    </source>
</evidence>
<protein>
    <submittedName>
        <fullName evidence="2">Uncharacterized protein</fullName>
    </submittedName>
</protein>
<reference evidence="2 3" key="1">
    <citation type="journal article" date="2020" name="Microb. Genom.">
        <title>Genetic diversity of clinical and environmental Mucorales isolates obtained from an investigation of mucormycosis cases among solid organ transplant recipients.</title>
        <authorList>
            <person name="Nguyen M.H."/>
            <person name="Kaul D."/>
            <person name="Muto C."/>
            <person name="Cheng S.J."/>
            <person name="Richter R.A."/>
            <person name="Bruno V.M."/>
            <person name="Liu G."/>
            <person name="Beyhan S."/>
            <person name="Sundermann A.J."/>
            <person name="Mounaud S."/>
            <person name="Pasculle A.W."/>
            <person name="Nierman W.C."/>
            <person name="Driscoll E."/>
            <person name="Cumbie R."/>
            <person name="Clancy C.J."/>
            <person name="Dupont C.L."/>
        </authorList>
    </citation>
    <scope>NUCLEOTIDE SEQUENCE [LARGE SCALE GENOMIC DNA]</scope>
    <source>
        <strain evidence="2 3">GL24</strain>
    </source>
</reference>
<feature type="region of interest" description="Disordered" evidence="1">
    <location>
        <begin position="62"/>
        <end position="98"/>
    </location>
</feature>
<sequence>MLGFGRGDAVHQELGELLAGGRPDGGTREELDRRIACREGYHKDVLVYDRCGKPLWVAAAPRAAGDGERGLGRRGHEHGVPRSRAPGARSGRHRVARG</sequence>
<dbReference type="EMBL" id="JAANIU010011101">
    <property type="protein sequence ID" value="KAG1531280.1"/>
    <property type="molecule type" value="Genomic_DNA"/>
</dbReference>
<name>A0A9P7C1Q6_9FUNG</name>
<accession>A0A9P7C1Q6</accession>
<dbReference type="AlphaFoldDB" id="A0A9P7C1Q6"/>
<proteinExistence type="predicted"/>